<proteinExistence type="predicted"/>
<organism evidence="7 8">
    <name type="scientific">Neogobius melanostomus</name>
    <name type="common">round goby</name>
    <dbReference type="NCBI Taxonomy" id="47308"/>
    <lineage>
        <taxon>Eukaryota</taxon>
        <taxon>Metazoa</taxon>
        <taxon>Chordata</taxon>
        <taxon>Craniata</taxon>
        <taxon>Vertebrata</taxon>
        <taxon>Euteleostomi</taxon>
        <taxon>Actinopterygii</taxon>
        <taxon>Neopterygii</taxon>
        <taxon>Teleostei</taxon>
        <taxon>Neoteleostei</taxon>
        <taxon>Acanthomorphata</taxon>
        <taxon>Gobiaria</taxon>
        <taxon>Gobiiformes</taxon>
        <taxon>Gobioidei</taxon>
        <taxon>Gobiidae</taxon>
        <taxon>Benthophilinae</taxon>
        <taxon>Neogobiini</taxon>
        <taxon>Neogobius</taxon>
    </lineage>
</organism>
<evidence type="ECO:0000256" key="2">
    <source>
        <dbReference type="ARBA" id="ARBA00022692"/>
    </source>
</evidence>
<sequence length="311" mass="35781">MYINDLWNILDVLSIVLFIIGLGFRLDDTLFYAGKIVLCIDFMVFCLRLMAIFTISRTLGPKIIIVKRMMLDMFFFMFLLSIWVVAYGVAKQGILIHNEDRLGWILRGAVYEPYLTIFGDVPKNIDNTEFDISACSMNGSDPLKPKCPVLNEDEMPAFPEWLTIIMLCVYLLFANILLLNLLIAIFNFTFQEVQDNTDRIWKFQRYELIKEYHSRPAAPPPFILLSHLYMFLRNSVVETIVATAALGSTDKRVHFSHVVSEYPSVAHCPLLYLIALCFMKRVHWLCFKSLVPKVGVGTPRGVARHWVGVPR</sequence>
<reference evidence="7" key="1">
    <citation type="submission" date="2025-08" db="UniProtKB">
        <authorList>
            <consortium name="Ensembl"/>
        </authorList>
    </citation>
    <scope>IDENTIFICATION</scope>
</reference>
<dbReference type="PANTHER" id="PTHR13800">
    <property type="entry name" value="TRANSIENT RECEPTOR POTENTIAL CATION CHANNEL, SUBFAMILY M, MEMBER 6"/>
    <property type="match status" value="1"/>
</dbReference>
<name>A0A8C6UGF9_9GOBI</name>
<evidence type="ECO:0000256" key="5">
    <source>
        <dbReference type="SAM" id="Phobius"/>
    </source>
</evidence>
<feature type="transmembrane region" description="Helical" evidence="5">
    <location>
        <begin position="161"/>
        <end position="190"/>
    </location>
</feature>
<dbReference type="Pfam" id="PF00520">
    <property type="entry name" value="Ion_trans"/>
    <property type="match status" value="1"/>
</dbReference>
<dbReference type="PANTHER" id="PTHR13800:SF2">
    <property type="entry name" value="TRANSIENT RECEPTOR POTENTIAL CATION CHANNEL SUBFAMILY M MEMBER 2"/>
    <property type="match status" value="1"/>
</dbReference>
<feature type="transmembrane region" description="Helical" evidence="5">
    <location>
        <begin position="7"/>
        <end position="24"/>
    </location>
</feature>
<accession>A0A8C6UGF9</accession>
<dbReference type="AlphaFoldDB" id="A0A8C6UGF9"/>
<keyword evidence="8" id="KW-1185">Reference proteome</keyword>
<keyword evidence="4 5" id="KW-0472">Membrane</keyword>
<evidence type="ECO:0000256" key="1">
    <source>
        <dbReference type="ARBA" id="ARBA00004141"/>
    </source>
</evidence>
<dbReference type="Proteomes" id="UP000694523">
    <property type="component" value="Unplaced"/>
</dbReference>
<reference evidence="7" key="2">
    <citation type="submission" date="2025-09" db="UniProtKB">
        <authorList>
            <consortium name="Ensembl"/>
        </authorList>
    </citation>
    <scope>IDENTIFICATION</scope>
</reference>
<evidence type="ECO:0000256" key="4">
    <source>
        <dbReference type="ARBA" id="ARBA00023136"/>
    </source>
</evidence>
<evidence type="ECO:0000313" key="7">
    <source>
        <dbReference type="Ensembl" id="ENSNMLP00000034771.1"/>
    </source>
</evidence>
<evidence type="ECO:0000259" key="6">
    <source>
        <dbReference type="Pfam" id="PF00520"/>
    </source>
</evidence>
<evidence type="ECO:0000256" key="3">
    <source>
        <dbReference type="ARBA" id="ARBA00022989"/>
    </source>
</evidence>
<feature type="domain" description="Ion transport" evidence="6">
    <location>
        <begin position="2"/>
        <end position="197"/>
    </location>
</feature>
<evidence type="ECO:0000313" key="8">
    <source>
        <dbReference type="Proteomes" id="UP000694523"/>
    </source>
</evidence>
<keyword evidence="3 5" id="KW-1133">Transmembrane helix</keyword>
<dbReference type="Ensembl" id="ENSNMLT00000038729.1">
    <property type="protein sequence ID" value="ENSNMLP00000034771.1"/>
    <property type="gene ID" value="ENSNMLG00000021538.1"/>
</dbReference>
<protein>
    <submittedName>
        <fullName evidence="7">Transient receptor potential cation channel, subfamily M, member 2</fullName>
    </submittedName>
</protein>
<dbReference type="InterPro" id="IPR005821">
    <property type="entry name" value="Ion_trans_dom"/>
</dbReference>
<feature type="transmembrane region" description="Helical" evidence="5">
    <location>
        <begin position="71"/>
        <end position="90"/>
    </location>
</feature>
<feature type="transmembrane region" description="Helical" evidence="5">
    <location>
        <begin position="30"/>
        <end position="50"/>
    </location>
</feature>
<dbReference type="GO" id="GO:0005886">
    <property type="term" value="C:plasma membrane"/>
    <property type="evidence" value="ECO:0007669"/>
    <property type="project" value="TreeGrafter"/>
</dbReference>
<comment type="subcellular location">
    <subcellularLocation>
        <location evidence="1">Membrane</location>
        <topology evidence="1">Multi-pass membrane protein</topology>
    </subcellularLocation>
</comment>
<dbReference type="GO" id="GO:0099604">
    <property type="term" value="F:ligand-gated calcium channel activity"/>
    <property type="evidence" value="ECO:0007669"/>
    <property type="project" value="TreeGrafter"/>
</dbReference>
<keyword evidence="2 5" id="KW-0812">Transmembrane</keyword>
<dbReference type="InterPro" id="IPR050927">
    <property type="entry name" value="TRPM"/>
</dbReference>